<sequence>MSNQIFQTLKELPIPLCQSQCVLHKHEFLICGGWNTRDCFSYDILKNEYKFILKLVDNNNKSSNEITLLSFGGSSLTKRHTLMMKYVSVWSNISNKLNKSNSCNERIPFTDNDSHPIIIGRDKNHNYLGVRAVIGGSSNHLLFVTYYPNNISVFDLNTFQFIQQNTLQTSHYINYRCFVSNSKKGQKVIKTNQGKNKQNYQMLLFCVKTGLYDDDSNTFKFRQLPVYKDIGSFYAYAYAYINDVVLSFGGRQWIGYKFIYSKLVHKYSIQKKNAFH</sequence>
<comment type="caution">
    <text evidence="1">The sequence shown here is derived from an EMBL/GenBank/DDBJ whole genome shotgun (WGS) entry which is preliminary data.</text>
</comment>
<dbReference type="SUPFAM" id="SSF50965">
    <property type="entry name" value="Galactose oxidase, central domain"/>
    <property type="match status" value="1"/>
</dbReference>
<evidence type="ECO:0000313" key="1">
    <source>
        <dbReference type="EMBL" id="ETO29886.1"/>
    </source>
</evidence>
<dbReference type="EMBL" id="ASPP01005783">
    <property type="protein sequence ID" value="ETO29886.1"/>
    <property type="molecule type" value="Genomic_DNA"/>
</dbReference>
<dbReference type="InterPro" id="IPR011043">
    <property type="entry name" value="Gal_Oxase/kelch_b-propeller"/>
</dbReference>
<reference evidence="1 2" key="1">
    <citation type="journal article" date="2013" name="Curr. Biol.">
        <title>The Genome of the Foraminiferan Reticulomyxa filosa.</title>
        <authorList>
            <person name="Glockner G."/>
            <person name="Hulsmann N."/>
            <person name="Schleicher M."/>
            <person name="Noegel A.A."/>
            <person name="Eichinger L."/>
            <person name="Gallinger C."/>
            <person name="Pawlowski J."/>
            <person name="Sierra R."/>
            <person name="Euteneuer U."/>
            <person name="Pillet L."/>
            <person name="Moustafa A."/>
            <person name="Platzer M."/>
            <person name="Groth M."/>
            <person name="Szafranski K."/>
            <person name="Schliwa M."/>
        </authorList>
    </citation>
    <scope>NUCLEOTIDE SEQUENCE [LARGE SCALE GENOMIC DNA]</scope>
</reference>
<organism evidence="1 2">
    <name type="scientific">Reticulomyxa filosa</name>
    <dbReference type="NCBI Taxonomy" id="46433"/>
    <lineage>
        <taxon>Eukaryota</taxon>
        <taxon>Sar</taxon>
        <taxon>Rhizaria</taxon>
        <taxon>Retaria</taxon>
        <taxon>Foraminifera</taxon>
        <taxon>Monothalamids</taxon>
        <taxon>Reticulomyxidae</taxon>
        <taxon>Reticulomyxa</taxon>
    </lineage>
</organism>
<gene>
    <name evidence="1" type="ORF">RFI_07236</name>
</gene>
<dbReference type="AlphaFoldDB" id="X6NV74"/>
<dbReference type="Proteomes" id="UP000023152">
    <property type="component" value="Unassembled WGS sequence"/>
</dbReference>
<evidence type="ECO:0000313" key="2">
    <source>
        <dbReference type="Proteomes" id="UP000023152"/>
    </source>
</evidence>
<name>X6NV74_RETFI</name>
<keyword evidence="2" id="KW-1185">Reference proteome</keyword>
<accession>X6NV74</accession>
<proteinExistence type="predicted"/>
<protein>
    <submittedName>
        <fullName evidence="1">Uncharacterized protein</fullName>
    </submittedName>
</protein>